<dbReference type="InterPro" id="IPR012902">
    <property type="entry name" value="N_methyl_site"/>
</dbReference>
<organism evidence="2 3">
    <name type="scientific">Kineothrix alysoides</name>
    <dbReference type="NCBI Taxonomy" id="1469948"/>
    <lineage>
        <taxon>Bacteria</taxon>
        <taxon>Bacillati</taxon>
        <taxon>Bacillota</taxon>
        <taxon>Clostridia</taxon>
        <taxon>Lachnospirales</taxon>
        <taxon>Lachnospiraceae</taxon>
        <taxon>Kineothrix</taxon>
    </lineage>
</organism>
<name>A0A4R1QRL4_9FIRM</name>
<keyword evidence="3" id="KW-1185">Reference proteome</keyword>
<sequence length="164" mass="18125">MHENKGFSLIEILVVMAIISILTVTAAVGIQSLGNRQVTRCIDSIETYLGKTKVAALAKNNKSYIEIYQTADGCIIDSYVSDHLDKSEKICNSDIEISYYKSGGIRTVLTETERLKISFKRDSGALMSLEGEPDTVFCQKIEVEKGTITKTIVLVEATGKFYVE</sequence>
<comment type="caution">
    <text evidence="2">The sequence shown here is derived from an EMBL/GenBank/DDBJ whole genome shotgun (WGS) entry which is preliminary data.</text>
</comment>
<dbReference type="AlphaFoldDB" id="A0A4R1QRL4"/>
<dbReference type="PROSITE" id="PS00409">
    <property type="entry name" value="PROKAR_NTER_METHYL"/>
    <property type="match status" value="1"/>
</dbReference>
<keyword evidence="1" id="KW-1133">Transmembrane helix</keyword>
<dbReference type="SUPFAM" id="SSF54523">
    <property type="entry name" value="Pili subunits"/>
    <property type="match status" value="1"/>
</dbReference>
<keyword evidence="1" id="KW-0812">Transmembrane</keyword>
<evidence type="ECO:0000313" key="3">
    <source>
        <dbReference type="Proteomes" id="UP000295718"/>
    </source>
</evidence>
<protein>
    <submittedName>
        <fullName evidence="2">Prepilin-type N-terminal cleavage/methylation domain-containing protein</fullName>
    </submittedName>
</protein>
<dbReference type="STRING" id="1469948.GCA_000732725_01108"/>
<reference evidence="2 3" key="1">
    <citation type="submission" date="2019-03" db="EMBL/GenBank/DDBJ databases">
        <title>Genomic Encyclopedia of Type Strains, Phase IV (KMG-IV): sequencing the most valuable type-strain genomes for metagenomic binning, comparative biology and taxonomic classification.</title>
        <authorList>
            <person name="Goeker M."/>
        </authorList>
    </citation>
    <scope>NUCLEOTIDE SEQUENCE [LARGE SCALE GENOMIC DNA]</scope>
    <source>
        <strain evidence="2 3">DSM 100556</strain>
    </source>
</reference>
<dbReference type="InterPro" id="IPR045584">
    <property type="entry name" value="Pilin-like"/>
</dbReference>
<keyword evidence="1" id="KW-0472">Membrane</keyword>
<dbReference type="NCBIfam" id="TIGR02532">
    <property type="entry name" value="IV_pilin_GFxxxE"/>
    <property type="match status" value="1"/>
</dbReference>
<dbReference type="Pfam" id="PF07963">
    <property type="entry name" value="N_methyl"/>
    <property type="match status" value="1"/>
</dbReference>
<dbReference type="RefSeq" id="WP_035315190.1">
    <property type="nucleotide sequence ID" value="NZ_JPNB01000001.1"/>
</dbReference>
<dbReference type="Gene3D" id="3.30.700.10">
    <property type="entry name" value="Glycoprotein, Type 4 Pilin"/>
    <property type="match status" value="1"/>
</dbReference>
<dbReference type="EMBL" id="SLUO01000014">
    <property type="protein sequence ID" value="TCL55603.1"/>
    <property type="molecule type" value="Genomic_DNA"/>
</dbReference>
<dbReference type="OrthoDB" id="9795612at2"/>
<evidence type="ECO:0000313" key="2">
    <source>
        <dbReference type="EMBL" id="TCL55603.1"/>
    </source>
</evidence>
<dbReference type="Proteomes" id="UP000295718">
    <property type="component" value="Unassembled WGS sequence"/>
</dbReference>
<proteinExistence type="predicted"/>
<gene>
    <name evidence="2" type="ORF">EDD76_11412</name>
</gene>
<feature type="transmembrane region" description="Helical" evidence="1">
    <location>
        <begin position="6"/>
        <end position="30"/>
    </location>
</feature>
<accession>A0A4R1QRL4</accession>
<evidence type="ECO:0000256" key="1">
    <source>
        <dbReference type="SAM" id="Phobius"/>
    </source>
</evidence>